<accession>A0AAV0B265</accession>
<evidence type="ECO:0000313" key="2">
    <source>
        <dbReference type="Proteomes" id="UP001153365"/>
    </source>
</evidence>
<reference evidence="1" key="1">
    <citation type="submission" date="2022-06" db="EMBL/GenBank/DDBJ databases">
        <authorList>
            <consortium name="SYNGENTA / RWTH Aachen University"/>
        </authorList>
    </citation>
    <scope>NUCLEOTIDE SEQUENCE</scope>
</reference>
<evidence type="ECO:0000313" key="1">
    <source>
        <dbReference type="EMBL" id="CAH7676543.1"/>
    </source>
</evidence>
<organism evidence="1 2">
    <name type="scientific">Phakopsora pachyrhizi</name>
    <name type="common">Asian soybean rust disease fungus</name>
    <dbReference type="NCBI Taxonomy" id="170000"/>
    <lineage>
        <taxon>Eukaryota</taxon>
        <taxon>Fungi</taxon>
        <taxon>Dikarya</taxon>
        <taxon>Basidiomycota</taxon>
        <taxon>Pucciniomycotina</taxon>
        <taxon>Pucciniomycetes</taxon>
        <taxon>Pucciniales</taxon>
        <taxon>Phakopsoraceae</taxon>
        <taxon>Phakopsora</taxon>
    </lineage>
</organism>
<dbReference type="InterPro" id="IPR009291">
    <property type="entry name" value="Vps62"/>
</dbReference>
<keyword evidence="2" id="KW-1185">Reference proteome</keyword>
<proteinExistence type="predicted"/>
<dbReference type="AlphaFoldDB" id="A0AAV0B265"/>
<dbReference type="Proteomes" id="UP001153365">
    <property type="component" value="Unassembled WGS sequence"/>
</dbReference>
<comment type="caution">
    <text evidence="1">The sequence shown here is derived from an EMBL/GenBank/DDBJ whole genome shotgun (WGS) entry which is preliminary data.</text>
</comment>
<sequence length="249" mass="27675">MDKTQQVGSGWVDVFYIFFYSYNRGNYFYNNRFGDHVGDWENTMIRFYNGTPMYIVPEAHGDTAALGSSAFMYNAVEQVGKRPVVYSANGTHGMYPQAGIQNYTGLPVPVYDHTNKGPLWDLTLNFEAYFFSNEGGFSFTGDTPSSEQDPEKLGWLQFTGHWGDQQYPLSNPNQTCLASECFYSSGPLGPQSKSLGRGYICGSSDCKPMSLLPSIISNPKSSSAINRCTLSRKSRTTLLALSILILKLT</sequence>
<dbReference type="PANTHER" id="PTHR48171:SF1">
    <property type="entry name" value="VACUOLAR PROTEIN SORTING-ASSOCIATED PROTEIN 62"/>
    <property type="match status" value="1"/>
</dbReference>
<dbReference type="EMBL" id="CALTRL010002725">
    <property type="protein sequence ID" value="CAH7676543.1"/>
    <property type="molecule type" value="Genomic_DNA"/>
</dbReference>
<dbReference type="Pfam" id="PF06101">
    <property type="entry name" value="Vps62"/>
    <property type="match status" value="1"/>
</dbReference>
<name>A0AAV0B265_PHAPC</name>
<protein>
    <submittedName>
        <fullName evidence="1">Expressed protein</fullName>
    </submittedName>
</protein>
<gene>
    <name evidence="1" type="ORF">PPACK8108_LOCUS11690</name>
</gene>
<dbReference type="PANTHER" id="PTHR48171">
    <property type="entry name" value="DUF946 FAMILY PROTEIN"/>
    <property type="match status" value="1"/>
</dbReference>